<proteinExistence type="predicted"/>
<comment type="caution">
    <text evidence="1">The sequence shown here is derived from an EMBL/GenBank/DDBJ whole genome shotgun (WGS) entry which is preliminary data.</text>
</comment>
<keyword evidence="2" id="KW-1185">Reference proteome</keyword>
<sequence>MSPSKNINICPWEYLHMLESAKSFTFVDLRFFALGVETRDDNASSVISHDVYVDGGLVEGIEPTIYIHPTHLHSTHTESAQLPFVKSRLLCRVFQQIKGTTYG</sequence>
<dbReference type="Proteomes" id="UP001148312">
    <property type="component" value="Unassembled WGS sequence"/>
</dbReference>
<reference evidence="1" key="1">
    <citation type="submission" date="2022-12" db="EMBL/GenBank/DDBJ databases">
        <authorList>
            <person name="Petersen C."/>
        </authorList>
    </citation>
    <scope>NUCLEOTIDE SEQUENCE</scope>
    <source>
        <strain evidence="1">IBT 30728</strain>
    </source>
</reference>
<reference evidence="1" key="2">
    <citation type="journal article" date="2023" name="IMA Fungus">
        <title>Comparative genomic study of the Penicillium genus elucidates a diverse pangenome and 15 lateral gene transfer events.</title>
        <authorList>
            <person name="Petersen C."/>
            <person name="Sorensen T."/>
            <person name="Nielsen M.R."/>
            <person name="Sondergaard T.E."/>
            <person name="Sorensen J.L."/>
            <person name="Fitzpatrick D.A."/>
            <person name="Frisvad J.C."/>
            <person name="Nielsen K.L."/>
        </authorList>
    </citation>
    <scope>NUCLEOTIDE SEQUENCE</scope>
    <source>
        <strain evidence="1">IBT 30728</strain>
    </source>
</reference>
<gene>
    <name evidence="1" type="ORF">N7539_006246</name>
</gene>
<dbReference type="RefSeq" id="XP_056788772.1">
    <property type="nucleotide sequence ID" value="XM_056935848.1"/>
</dbReference>
<dbReference type="AlphaFoldDB" id="A0A9X0BT19"/>
<dbReference type="EMBL" id="JAPWDQ010000008">
    <property type="protein sequence ID" value="KAJ5482800.1"/>
    <property type="molecule type" value="Genomic_DNA"/>
</dbReference>
<name>A0A9X0BT19_9EURO</name>
<evidence type="ECO:0000313" key="1">
    <source>
        <dbReference type="EMBL" id="KAJ5482800.1"/>
    </source>
</evidence>
<organism evidence="1 2">
    <name type="scientific">Penicillium diatomitis</name>
    <dbReference type="NCBI Taxonomy" id="2819901"/>
    <lineage>
        <taxon>Eukaryota</taxon>
        <taxon>Fungi</taxon>
        <taxon>Dikarya</taxon>
        <taxon>Ascomycota</taxon>
        <taxon>Pezizomycotina</taxon>
        <taxon>Eurotiomycetes</taxon>
        <taxon>Eurotiomycetidae</taxon>
        <taxon>Eurotiales</taxon>
        <taxon>Aspergillaceae</taxon>
        <taxon>Penicillium</taxon>
    </lineage>
</organism>
<accession>A0A9X0BT19</accession>
<evidence type="ECO:0000313" key="2">
    <source>
        <dbReference type="Proteomes" id="UP001148312"/>
    </source>
</evidence>
<protein>
    <submittedName>
        <fullName evidence="1">Uncharacterized protein</fullName>
    </submittedName>
</protein>
<dbReference type="GeneID" id="81626097"/>